<gene>
    <name evidence="1" type="ORF">M9Y10_041207</name>
</gene>
<accession>A0ABR2K3T7</accession>
<evidence type="ECO:0000313" key="2">
    <source>
        <dbReference type="Proteomes" id="UP001470230"/>
    </source>
</evidence>
<proteinExistence type="predicted"/>
<sequence>MEKLQSSNYTAAETFCSSICSLFSFLTPSQRQLVQNNKEINKLCNTVSSGRLIESLVQQSIGFTTSPNHLQFGEVLKQLAQNSVPFDDIDQWRIVVDGPAHSGKSTILSLIAKESIQSLSSYNQLSKVFIFAVNWEVATQRLTDVYSLYDYLAAQTIFYLTWEYPKIYPIAQSLLNWFLSIPNSSILPTLPLRVQNLPLFPLTSIEVYGKQLFNALKNVNNPTNLVKEIVSLPTSLASCFGFEKVLLVYDHLDLANMDVRVTDDSNQPVCILDAIVSMLSDHLFFFSMKSPQGILDIMKDIDYGVVHVENSISPNLISDTRNINCYRPSLKLSIDMCQGCPQFINKYINIVKYIESADESKKNGGFTSSFAKTKMKLAKMLTVELCTDFFYNGSNVIDDELLNQMHDDHFTVSLGKK</sequence>
<reference evidence="1 2" key="1">
    <citation type="submission" date="2024-04" db="EMBL/GenBank/DDBJ databases">
        <title>Tritrichomonas musculus Genome.</title>
        <authorList>
            <person name="Alves-Ferreira E."/>
            <person name="Grigg M."/>
            <person name="Lorenzi H."/>
            <person name="Galac M."/>
        </authorList>
    </citation>
    <scope>NUCLEOTIDE SEQUENCE [LARGE SCALE GENOMIC DNA]</scope>
    <source>
        <strain evidence="1 2">EAF2021</strain>
    </source>
</reference>
<comment type="caution">
    <text evidence="1">The sequence shown here is derived from an EMBL/GenBank/DDBJ whole genome shotgun (WGS) entry which is preliminary data.</text>
</comment>
<name>A0ABR2K3T7_9EUKA</name>
<dbReference type="Proteomes" id="UP001470230">
    <property type="component" value="Unassembled WGS sequence"/>
</dbReference>
<dbReference type="EMBL" id="JAPFFF010000007">
    <property type="protein sequence ID" value="KAK8885754.1"/>
    <property type="molecule type" value="Genomic_DNA"/>
</dbReference>
<protein>
    <submittedName>
        <fullName evidence="1">Uncharacterized protein</fullName>
    </submittedName>
</protein>
<evidence type="ECO:0000313" key="1">
    <source>
        <dbReference type="EMBL" id="KAK8885754.1"/>
    </source>
</evidence>
<organism evidence="1 2">
    <name type="scientific">Tritrichomonas musculus</name>
    <dbReference type="NCBI Taxonomy" id="1915356"/>
    <lineage>
        <taxon>Eukaryota</taxon>
        <taxon>Metamonada</taxon>
        <taxon>Parabasalia</taxon>
        <taxon>Tritrichomonadida</taxon>
        <taxon>Tritrichomonadidae</taxon>
        <taxon>Tritrichomonas</taxon>
    </lineage>
</organism>
<keyword evidence="2" id="KW-1185">Reference proteome</keyword>